<evidence type="ECO:0000313" key="1">
    <source>
        <dbReference type="EMBL" id="NGM23359.1"/>
    </source>
</evidence>
<reference evidence="1 2" key="2">
    <citation type="submission" date="2020-03" db="EMBL/GenBank/DDBJ databases">
        <title>Roseomonas stagni sp. nov., isolated from pond water in Japan.</title>
        <authorList>
            <person name="Furuhata K."/>
            <person name="Miyamoto H."/>
            <person name="Goto K."/>
        </authorList>
    </citation>
    <scope>NUCLEOTIDE SEQUENCE [LARGE SCALE GENOMIC DNA]</scope>
    <source>
        <strain evidence="1 2">PeD5</strain>
    </source>
</reference>
<keyword evidence="2" id="KW-1185">Reference proteome</keyword>
<evidence type="ECO:0000313" key="2">
    <source>
        <dbReference type="Proteomes" id="UP000475385"/>
    </source>
</evidence>
<dbReference type="Proteomes" id="UP000475385">
    <property type="component" value="Unassembled WGS sequence"/>
</dbReference>
<dbReference type="EMBL" id="JAAIKB010000014">
    <property type="protein sequence ID" value="NGM23359.1"/>
    <property type="molecule type" value="Genomic_DNA"/>
</dbReference>
<sequence length="85" mass="9168">MSENCLSVPRRLTEAELDAAVGGYGWLSDPLQEARDRIARENPDGAFQAGASVSEQAADFARQQTEDRLRAAMGDARGSALIMDI</sequence>
<dbReference type="AlphaFoldDB" id="A0A6M1LTQ0"/>
<organism evidence="1 2">
    <name type="scientific">Falsiroseomonas algicola</name>
    <dbReference type="NCBI Taxonomy" id="2716930"/>
    <lineage>
        <taxon>Bacteria</taxon>
        <taxon>Pseudomonadati</taxon>
        <taxon>Pseudomonadota</taxon>
        <taxon>Alphaproteobacteria</taxon>
        <taxon>Acetobacterales</taxon>
        <taxon>Roseomonadaceae</taxon>
        <taxon>Falsiroseomonas</taxon>
    </lineage>
</organism>
<proteinExistence type="predicted"/>
<protein>
    <submittedName>
        <fullName evidence="1">Uncharacterized protein</fullName>
    </submittedName>
</protein>
<gene>
    <name evidence="1" type="ORF">G3576_25325</name>
</gene>
<reference evidence="1 2" key="1">
    <citation type="submission" date="2020-02" db="EMBL/GenBank/DDBJ databases">
        <authorList>
            <person name="Kim H.M."/>
            <person name="Jeon C.O."/>
        </authorList>
    </citation>
    <scope>NUCLEOTIDE SEQUENCE [LARGE SCALE GENOMIC DNA]</scope>
    <source>
        <strain evidence="1 2">PeD5</strain>
    </source>
</reference>
<accession>A0A6M1LTQ0</accession>
<dbReference type="RefSeq" id="WP_164697273.1">
    <property type="nucleotide sequence ID" value="NZ_JAAIKB010000014.1"/>
</dbReference>
<name>A0A6M1LTQ0_9PROT</name>
<comment type="caution">
    <text evidence="1">The sequence shown here is derived from an EMBL/GenBank/DDBJ whole genome shotgun (WGS) entry which is preliminary data.</text>
</comment>